<comment type="catalytic activity">
    <reaction evidence="13">
        <text>fluoride(in) = fluoride(out)</text>
        <dbReference type="Rhea" id="RHEA:76159"/>
        <dbReference type="ChEBI" id="CHEBI:17051"/>
    </reaction>
    <physiologicalReaction direction="left-to-right" evidence="13">
        <dbReference type="Rhea" id="RHEA:76160"/>
    </physiologicalReaction>
</comment>
<keyword evidence="5 14" id="KW-0812">Transmembrane</keyword>
<dbReference type="GO" id="GO:0046872">
    <property type="term" value="F:metal ion binding"/>
    <property type="evidence" value="ECO:0007669"/>
    <property type="project" value="UniProtKB-KW"/>
</dbReference>
<dbReference type="AlphaFoldDB" id="A0A5C6F8W8"/>
<protein>
    <recommendedName>
        <fullName evidence="14">Fluoride-specific ion channel</fullName>
    </recommendedName>
</protein>
<evidence type="ECO:0000256" key="14">
    <source>
        <dbReference type="RuleBase" id="RU004340"/>
    </source>
</evidence>
<keyword evidence="10 14" id="KW-0472">Membrane</keyword>
<keyword evidence="7 14" id="KW-1133">Transmembrane helix</keyword>
<comment type="subcellular location">
    <subcellularLocation>
        <location evidence="1">Cell membrane</location>
        <topology evidence="1">Multi-pass membrane protein</topology>
    </subcellularLocation>
</comment>
<dbReference type="EMBL" id="SJPX01000001">
    <property type="protein sequence ID" value="TWU57785.1"/>
    <property type="molecule type" value="Genomic_DNA"/>
</dbReference>
<evidence type="ECO:0000256" key="10">
    <source>
        <dbReference type="ARBA" id="ARBA00023136"/>
    </source>
</evidence>
<keyword evidence="2" id="KW-0813">Transport</keyword>
<evidence type="ECO:0000256" key="5">
    <source>
        <dbReference type="ARBA" id="ARBA00022692"/>
    </source>
</evidence>
<accession>A0A5C6F8W8</accession>
<comment type="function">
    <text evidence="14">Important for reducing fluoride concentration in the cell, thus reducing its toxicity.</text>
</comment>
<evidence type="ECO:0000313" key="15">
    <source>
        <dbReference type="EMBL" id="TWU57785.1"/>
    </source>
</evidence>
<proteinExistence type="inferred from homology"/>
<keyword evidence="4" id="KW-0997">Cell inner membrane</keyword>
<reference evidence="15 16" key="1">
    <citation type="submission" date="2019-02" db="EMBL/GenBank/DDBJ databases">
        <title>Deep-cultivation of Planctomycetes and their phenomic and genomic characterization uncovers novel biology.</title>
        <authorList>
            <person name="Wiegand S."/>
            <person name="Jogler M."/>
            <person name="Boedeker C."/>
            <person name="Pinto D."/>
            <person name="Vollmers J."/>
            <person name="Rivas-Marin E."/>
            <person name="Kohn T."/>
            <person name="Peeters S.H."/>
            <person name="Heuer A."/>
            <person name="Rast P."/>
            <person name="Oberbeckmann S."/>
            <person name="Bunk B."/>
            <person name="Jeske O."/>
            <person name="Meyerdierks A."/>
            <person name="Storesund J.E."/>
            <person name="Kallscheuer N."/>
            <person name="Luecker S."/>
            <person name="Lage O.M."/>
            <person name="Pohl T."/>
            <person name="Merkel B.J."/>
            <person name="Hornburger P."/>
            <person name="Mueller R.-W."/>
            <person name="Bruemmer F."/>
            <person name="Labrenz M."/>
            <person name="Spormann A.M."/>
            <person name="Op Den Camp H."/>
            <person name="Overmann J."/>
            <person name="Amann R."/>
            <person name="Jetten M.S.M."/>
            <person name="Mascher T."/>
            <person name="Medema M.H."/>
            <person name="Devos D.P."/>
            <person name="Kaster A.-K."/>
            <person name="Ovreas L."/>
            <person name="Rohde M."/>
            <person name="Galperin M.Y."/>
            <person name="Jogler C."/>
        </authorList>
    </citation>
    <scope>NUCLEOTIDE SEQUENCE [LARGE SCALE GENOMIC DNA]</scope>
    <source>
        <strain evidence="15 16">Poly59</strain>
    </source>
</reference>
<evidence type="ECO:0000256" key="2">
    <source>
        <dbReference type="ARBA" id="ARBA00022448"/>
    </source>
</evidence>
<evidence type="ECO:0000256" key="12">
    <source>
        <dbReference type="ARBA" id="ARBA00035120"/>
    </source>
</evidence>
<dbReference type="InterPro" id="IPR003691">
    <property type="entry name" value="FluC"/>
</dbReference>
<evidence type="ECO:0000256" key="3">
    <source>
        <dbReference type="ARBA" id="ARBA00022475"/>
    </source>
</evidence>
<evidence type="ECO:0000256" key="6">
    <source>
        <dbReference type="ARBA" id="ARBA00022723"/>
    </source>
</evidence>
<evidence type="ECO:0000313" key="16">
    <source>
        <dbReference type="Proteomes" id="UP000317977"/>
    </source>
</evidence>
<evidence type="ECO:0000256" key="8">
    <source>
        <dbReference type="ARBA" id="ARBA00023053"/>
    </source>
</evidence>
<dbReference type="Pfam" id="PF02537">
    <property type="entry name" value="CRCB"/>
    <property type="match status" value="1"/>
</dbReference>
<evidence type="ECO:0000256" key="7">
    <source>
        <dbReference type="ARBA" id="ARBA00022989"/>
    </source>
</evidence>
<gene>
    <name evidence="15" type="ORF">Poly59_06940</name>
</gene>
<comment type="caution">
    <text evidence="14">Lacks conserved residue(s) required for the propagation of feature annotation.</text>
</comment>
<evidence type="ECO:0000256" key="4">
    <source>
        <dbReference type="ARBA" id="ARBA00022519"/>
    </source>
</evidence>
<dbReference type="PANTHER" id="PTHR28259">
    <property type="entry name" value="FLUORIDE EXPORT PROTEIN 1-RELATED"/>
    <property type="match status" value="1"/>
</dbReference>
<keyword evidence="3" id="KW-1003">Cell membrane</keyword>
<name>A0A5C6F8W8_9BACT</name>
<evidence type="ECO:0000256" key="13">
    <source>
        <dbReference type="ARBA" id="ARBA00035585"/>
    </source>
</evidence>
<dbReference type="GO" id="GO:0005886">
    <property type="term" value="C:plasma membrane"/>
    <property type="evidence" value="ECO:0007669"/>
    <property type="project" value="UniProtKB-SubCell"/>
</dbReference>
<keyword evidence="11" id="KW-0407">Ion channel</keyword>
<keyword evidence="8" id="KW-0915">Sodium</keyword>
<dbReference type="Proteomes" id="UP000317977">
    <property type="component" value="Unassembled WGS sequence"/>
</dbReference>
<keyword evidence="9" id="KW-0406">Ion transport</keyword>
<organism evidence="15 16">
    <name type="scientific">Rubripirellula reticaptiva</name>
    <dbReference type="NCBI Taxonomy" id="2528013"/>
    <lineage>
        <taxon>Bacteria</taxon>
        <taxon>Pseudomonadati</taxon>
        <taxon>Planctomycetota</taxon>
        <taxon>Planctomycetia</taxon>
        <taxon>Pirellulales</taxon>
        <taxon>Pirellulaceae</taxon>
        <taxon>Rubripirellula</taxon>
    </lineage>
</organism>
<dbReference type="PANTHER" id="PTHR28259:SF18">
    <property type="entry name" value="FLUORIDE-SPECIFIC ION CHANNEL FLUC"/>
    <property type="match status" value="1"/>
</dbReference>
<evidence type="ECO:0000256" key="9">
    <source>
        <dbReference type="ARBA" id="ARBA00023065"/>
    </source>
</evidence>
<feature type="transmembrane region" description="Helical" evidence="14">
    <location>
        <begin position="63"/>
        <end position="88"/>
    </location>
</feature>
<evidence type="ECO:0000256" key="1">
    <source>
        <dbReference type="ARBA" id="ARBA00004651"/>
    </source>
</evidence>
<keyword evidence="16" id="KW-1185">Reference proteome</keyword>
<evidence type="ECO:0000256" key="11">
    <source>
        <dbReference type="ARBA" id="ARBA00023303"/>
    </source>
</evidence>
<comment type="caution">
    <text evidence="15">The sequence shown here is derived from an EMBL/GenBank/DDBJ whole genome shotgun (WGS) entry which is preliminary data.</text>
</comment>
<sequence length="93" mass="9664" precursor="true">MLGTTIANVIGCAALGGLIEYSAGEAILDERLRLALQVGFLGSLTTFSTFSSESASLAMDQRWLLTGLYLAANMVLGWAVLIGAAAVVKGWNA</sequence>
<dbReference type="GO" id="GO:1903425">
    <property type="term" value="F:fluoride transmembrane transporter activity"/>
    <property type="evidence" value="ECO:0007669"/>
    <property type="project" value="TreeGrafter"/>
</dbReference>
<comment type="similarity">
    <text evidence="12 14">Belongs to the fluoride channel Fluc/FEX (TC 1.A.43) family.</text>
</comment>
<keyword evidence="6" id="KW-0479">Metal-binding</keyword>